<dbReference type="NCBIfam" id="NF008528">
    <property type="entry name" value="PRK11463.1-2"/>
    <property type="match status" value="1"/>
</dbReference>
<gene>
    <name evidence="3" type="ORF">Pla8534_04850</name>
</gene>
<feature type="transmembrane region" description="Helical" evidence="2">
    <location>
        <begin position="71"/>
        <end position="91"/>
    </location>
</feature>
<keyword evidence="2" id="KW-0472">Membrane</keyword>
<keyword evidence="2" id="KW-1133">Transmembrane helix</keyword>
<feature type="region of interest" description="Disordered" evidence="1">
    <location>
        <begin position="125"/>
        <end position="145"/>
    </location>
</feature>
<organism evidence="3 4">
    <name type="scientific">Lignipirellula cremea</name>
    <dbReference type="NCBI Taxonomy" id="2528010"/>
    <lineage>
        <taxon>Bacteria</taxon>
        <taxon>Pseudomonadati</taxon>
        <taxon>Planctomycetota</taxon>
        <taxon>Planctomycetia</taxon>
        <taxon>Pirellulales</taxon>
        <taxon>Pirellulaceae</taxon>
        <taxon>Lignipirellula</taxon>
    </lineage>
</organism>
<keyword evidence="2" id="KW-0812">Transmembrane</keyword>
<name>A0A518DLM1_9BACT</name>
<evidence type="ECO:0000256" key="2">
    <source>
        <dbReference type="SAM" id="Phobius"/>
    </source>
</evidence>
<protein>
    <submittedName>
        <fullName evidence="3">Phage T7 F exclusion suppressor FxsA</fullName>
    </submittedName>
</protein>
<evidence type="ECO:0000313" key="4">
    <source>
        <dbReference type="Proteomes" id="UP000317648"/>
    </source>
</evidence>
<accession>A0A518DLM1</accession>
<keyword evidence="4" id="KW-1185">Reference proteome</keyword>
<evidence type="ECO:0000256" key="1">
    <source>
        <dbReference type="SAM" id="MobiDB-lite"/>
    </source>
</evidence>
<feature type="transmembrane region" description="Helical" evidence="2">
    <location>
        <begin position="29"/>
        <end position="47"/>
    </location>
</feature>
<dbReference type="AlphaFoldDB" id="A0A518DLM1"/>
<dbReference type="GO" id="GO:0016020">
    <property type="term" value="C:membrane"/>
    <property type="evidence" value="ECO:0007669"/>
    <property type="project" value="InterPro"/>
</dbReference>
<dbReference type="InterPro" id="IPR007313">
    <property type="entry name" value="FxsA"/>
</dbReference>
<dbReference type="OrthoDB" id="9792788at2"/>
<dbReference type="Proteomes" id="UP000317648">
    <property type="component" value="Chromosome"/>
</dbReference>
<dbReference type="Pfam" id="PF04186">
    <property type="entry name" value="FxsA"/>
    <property type="match status" value="1"/>
</dbReference>
<dbReference type="PANTHER" id="PTHR35335:SF1">
    <property type="entry name" value="UPF0716 PROTEIN FXSA"/>
    <property type="match status" value="1"/>
</dbReference>
<evidence type="ECO:0000313" key="3">
    <source>
        <dbReference type="EMBL" id="QDU92736.1"/>
    </source>
</evidence>
<dbReference type="KEGG" id="lcre:Pla8534_04850"/>
<reference evidence="3 4" key="1">
    <citation type="submission" date="2019-02" db="EMBL/GenBank/DDBJ databases">
        <title>Deep-cultivation of Planctomycetes and their phenomic and genomic characterization uncovers novel biology.</title>
        <authorList>
            <person name="Wiegand S."/>
            <person name="Jogler M."/>
            <person name="Boedeker C."/>
            <person name="Pinto D."/>
            <person name="Vollmers J."/>
            <person name="Rivas-Marin E."/>
            <person name="Kohn T."/>
            <person name="Peeters S.H."/>
            <person name="Heuer A."/>
            <person name="Rast P."/>
            <person name="Oberbeckmann S."/>
            <person name="Bunk B."/>
            <person name="Jeske O."/>
            <person name="Meyerdierks A."/>
            <person name="Storesund J.E."/>
            <person name="Kallscheuer N."/>
            <person name="Luecker S."/>
            <person name="Lage O.M."/>
            <person name="Pohl T."/>
            <person name="Merkel B.J."/>
            <person name="Hornburger P."/>
            <person name="Mueller R.-W."/>
            <person name="Bruemmer F."/>
            <person name="Labrenz M."/>
            <person name="Spormann A.M."/>
            <person name="Op den Camp H."/>
            <person name="Overmann J."/>
            <person name="Amann R."/>
            <person name="Jetten M.S.M."/>
            <person name="Mascher T."/>
            <person name="Medema M.H."/>
            <person name="Devos D.P."/>
            <person name="Kaster A.-K."/>
            <person name="Ovreas L."/>
            <person name="Rohde M."/>
            <person name="Galperin M.Y."/>
            <person name="Jogler C."/>
        </authorList>
    </citation>
    <scope>NUCLEOTIDE SEQUENCE [LARGE SCALE GENOMIC DNA]</scope>
    <source>
        <strain evidence="3 4">Pla85_3_4</strain>
    </source>
</reference>
<dbReference type="PANTHER" id="PTHR35335">
    <property type="entry name" value="UPF0716 PROTEIN FXSA"/>
    <property type="match status" value="1"/>
</dbReference>
<feature type="transmembrane region" description="Helical" evidence="2">
    <location>
        <begin position="5"/>
        <end position="23"/>
    </location>
</feature>
<dbReference type="EMBL" id="CP036433">
    <property type="protein sequence ID" value="QDU92736.1"/>
    <property type="molecule type" value="Genomic_DNA"/>
</dbReference>
<dbReference type="RefSeq" id="WP_145048953.1">
    <property type="nucleotide sequence ID" value="NZ_CP036433.1"/>
</dbReference>
<proteinExistence type="predicted"/>
<sequence>MLYKLFLLFIIVPMVEMALLFWIASHTRWYVSLAVVIVSGMVGAALAKHQGFRVFRRIREEMQQGQMPGDALLDAFLILCASLLLLTPGVLTDAVGMLLLIPPARHWVKPRLVQWFKTRFRIGGARGSGAASPTSGNPSAGRSQVIDSYVVDSKVEKPDGK</sequence>